<evidence type="ECO:0000313" key="2">
    <source>
        <dbReference type="EMBL" id="ERE69070.1"/>
    </source>
</evidence>
<protein>
    <submittedName>
        <fullName evidence="2">Putative RING finger protein unkempt like protein</fullName>
    </submittedName>
</protein>
<accession>A0A061I3P5</accession>
<dbReference type="EMBL" id="KE681745">
    <property type="protein sequence ID" value="ERE69070.1"/>
    <property type="molecule type" value="Genomic_DNA"/>
</dbReference>
<evidence type="ECO:0000313" key="3">
    <source>
        <dbReference type="Proteomes" id="UP000030759"/>
    </source>
</evidence>
<evidence type="ECO:0000256" key="1">
    <source>
        <dbReference type="SAM" id="MobiDB-lite"/>
    </source>
</evidence>
<name>A0A061I3P5_CRIGR</name>
<feature type="region of interest" description="Disordered" evidence="1">
    <location>
        <begin position="66"/>
        <end position="90"/>
    </location>
</feature>
<dbReference type="Proteomes" id="UP000030759">
    <property type="component" value="Unassembled WGS sequence"/>
</dbReference>
<feature type="compositionally biased region" description="Polar residues" evidence="1">
    <location>
        <begin position="66"/>
        <end position="79"/>
    </location>
</feature>
<proteinExistence type="predicted"/>
<sequence length="90" mass="9435">MNSSIWEHFASGSFSPGTSPAFLSGPGAAELARLRQELDEANGTIKQWEESWKQAKQVLGPTPTCSTQRLAAASPSPSYTAGIRVGEAGA</sequence>
<organism evidence="2 3">
    <name type="scientific">Cricetulus griseus</name>
    <name type="common">Chinese hamster</name>
    <name type="synonym">Cricetulus barabensis griseus</name>
    <dbReference type="NCBI Taxonomy" id="10029"/>
    <lineage>
        <taxon>Eukaryota</taxon>
        <taxon>Metazoa</taxon>
        <taxon>Chordata</taxon>
        <taxon>Craniata</taxon>
        <taxon>Vertebrata</taxon>
        <taxon>Euteleostomi</taxon>
        <taxon>Mammalia</taxon>
        <taxon>Eutheria</taxon>
        <taxon>Euarchontoglires</taxon>
        <taxon>Glires</taxon>
        <taxon>Rodentia</taxon>
        <taxon>Myomorpha</taxon>
        <taxon>Muroidea</taxon>
        <taxon>Cricetidae</taxon>
        <taxon>Cricetinae</taxon>
        <taxon>Cricetulus</taxon>
    </lineage>
</organism>
<reference evidence="3" key="1">
    <citation type="journal article" date="2013" name="Nat. Biotechnol.">
        <title>Chinese hamster genome sequenced from sorted chromosomes.</title>
        <authorList>
            <person name="Brinkrolf K."/>
            <person name="Rupp O."/>
            <person name="Laux H."/>
            <person name="Kollin F."/>
            <person name="Ernst W."/>
            <person name="Linke B."/>
            <person name="Kofler R."/>
            <person name="Romand S."/>
            <person name="Hesse F."/>
            <person name="Budach W.E."/>
            <person name="Galosy S."/>
            <person name="Muller D."/>
            <person name="Noll T."/>
            <person name="Wienberg J."/>
            <person name="Jostock T."/>
            <person name="Leonard M."/>
            <person name="Grillari J."/>
            <person name="Tauch A."/>
            <person name="Goesmann A."/>
            <person name="Helk B."/>
            <person name="Mott J.E."/>
            <person name="Puhler A."/>
            <person name="Borth N."/>
        </authorList>
    </citation>
    <scope>NUCLEOTIDE SEQUENCE [LARGE SCALE GENOMIC DNA]</scope>
    <source>
        <strain evidence="3">17A/GY</strain>
    </source>
</reference>
<dbReference type="AlphaFoldDB" id="A0A061I3P5"/>
<gene>
    <name evidence="2" type="ORF">H671_7g17449</name>
</gene>